<organism evidence="4 5">
    <name type="scientific">Fusarium beomiforme</name>
    <dbReference type="NCBI Taxonomy" id="44412"/>
    <lineage>
        <taxon>Eukaryota</taxon>
        <taxon>Fungi</taxon>
        <taxon>Dikarya</taxon>
        <taxon>Ascomycota</taxon>
        <taxon>Pezizomycotina</taxon>
        <taxon>Sordariomycetes</taxon>
        <taxon>Hypocreomycetidae</taxon>
        <taxon>Hypocreales</taxon>
        <taxon>Nectriaceae</taxon>
        <taxon>Fusarium</taxon>
        <taxon>Fusarium burgessii species complex</taxon>
    </lineage>
</organism>
<dbReference type="GO" id="GO:0003824">
    <property type="term" value="F:catalytic activity"/>
    <property type="evidence" value="ECO:0007669"/>
    <property type="project" value="InterPro"/>
</dbReference>
<dbReference type="SUPFAM" id="SSF53383">
    <property type="entry name" value="PLP-dependent transferases"/>
    <property type="match status" value="1"/>
</dbReference>
<dbReference type="Pfam" id="PF00155">
    <property type="entry name" value="Aminotran_1_2"/>
    <property type="match status" value="1"/>
</dbReference>
<reference evidence="4" key="1">
    <citation type="journal article" date="2017" name="Mycologia">
        <title>Fusarium algeriense, sp. nov., a novel toxigenic crown rot pathogen of durum wheat from Algeria is nested in the Fusarium burgessii species complex.</title>
        <authorList>
            <person name="Laraba I."/>
            <person name="Keddad A."/>
            <person name="Boureghda H."/>
            <person name="Abdallah N."/>
            <person name="Vaughan M.M."/>
            <person name="Proctor R.H."/>
            <person name="Busman M."/>
            <person name="O'Donnell K."/>
        </authorList>
    </citation>
    <scope>NUCLEOTIDE SEQUENCE</scope>
    <source>
        <strain evidence="4">NRRL 25174</strain>
    </source>
</reference>
<evidence type="ECO:0000256" key="1">
    <source>
        <dbReference type="ARBA" id="ARBA00007441"/>
    </source>
</evidence>
<dbReference type="Proteomes" id="UP000730481">
    <property type="component" value="Unassembled WGS sequence"/>
</dbReference>
<reference evidence="4" key="2">
    <citation type="submission" date="2020-02" db="EMBL/GenBank/DDBJ databases">
        <title>Identification and distribution of gene clusters putatively required for synthesis of sphingolipid metabolism inhibitors in phylogenetically diverse species of the filamentous fungus Fusarium.</title>
        <authorList>
            <person name="Kim H.-S."/>
            <person name="Busman M."/>
            <person name="Brown D.W."/>
            <person name="Divon H."/>
            <person name="Uhlig S."/>
            <person name="Proctor R.H."/>
        </authorList>
    </citation>
    <scope>NUCLEOTIDE SEQUENCE</scope>
    <source>
        <strain evidence="4">NRRL 25174</strain>
    </source>
</reference>
<dbReference type="InterPro" id="IPR004838">
    <property type="entry name" value="NHTrfase_class1_PyrdxlP-BS"/>
</dbReference>
<comment type="caution">
    <text evidence="4">The sequence shown here is derived from an EMBL/GenBank/DDBJ whole genome shotgun (WGS) entry which is preliminary data.</text>
</comment>
<dbReference type="Gene3D" id="3.40.640.10">
    <property type="entry name" value="Type I PLP-dependent aspartate aminotransferase-like (Major domain)"/>
    <property type="match status" value="1"/>
</dbReference>
<dbReference type="InterPro" id="IPR004839">
    <property type="entry name" value="Aminotransferase_I/II_large"/>
</dbReference>
<dbReference type="PANTHER" id="PTHR43510:SF1">
    <property type="entry name" value="AMINOTRANSFERASE FUNCTION, HYPOTHETICAL (EUROFUNG)"/>
    <property type="match status" value="1"/>
</dbReference>
<dbReference type="PROSITE" id="PS00105">
    <property type="entry name" value="AA_TRANSFER_CLASS_1"/>
    <property type="match status" value="1"/>
</dbReference>
<dbReference type="GO" id="GO:0030170">
    <property type="term" value="F:pyridoxal phosphate binding"/>
    <property type="evidence" value="ECO:0007669"/>
    <property type="project" value="InterPro"/>
</dbReference>
<evidence type="ECO:0000313" key="5">
    <source>
        <dbReference type="Proteomes" id="UP000730481"/>
    </source>
</evidence>
<gene>
    <name evidence="4" type="ORF">FBEOM_5864</name>
</gene>
<protein>
    <submittedName>
        <fullName evidence="4">Transaminase type I</fullName>
    </submittedName>
</protein>
<dbReference type="OrthoDB" id="7042322at2759"/>
<evidence type="ECO:0000313" key="4">
    <source>
        <dbReference type="EMBL" id="KAF4340167.1"/>
    </source>
</evidence>
<dbReference type="PANTHER" id="PTHR43510">
    <property type="entry name" value="AMINOTRANSFERASE FUNCTION, HYPOTHETICAL (EUROFUNG)"/>
    <property type="match status" value="1"/>
</dbReference>
<dbReference type="Gene3D" id="3.90.1150.10">
    <property type="entry name" value="Aspartate Aminotransferase, domain 1"/>
    <property type="match status" value="1"/>
</dbReference>
<dbReference type="InterPro" id="IPR015422">
    <property type="entry name" value="PyrdxlP-dep_Trfase_small"/>
</dbReference>
<accession>A0A9P5DWP0</accession>
<proteinExistence type="inferred from homology"/>
<comment type="similarity">
    <text evidence="1">Belongs to the class-I pyridoxal-phosphate-dependent aminotransferase family.</text>
</comment>
<dbReference type="InterPro" id="IPR015421">
    <property type="entry name" value="PyrdxlP-dep_Trfase_major"/>
</dbReference>
<dbReference type="InterPro" id="IPR014752">
    <property type="entry name" value="Arrestin-like_C"/>
</dbReference>
<dbReference type="AlphaFoldDB" id="A0A9P5DWP0"/>
<dbReference type="CDD" id="cd00609">
    <property type="entry name" value="AAT_like"/>
    <property type="match status" value="1"/>
</dbReference>
<dbReference type="Gene3D" id="2.60.40.640">
    <property type="match status" value="1"/>
</dbReference>
<dbReference type="EMBL" id="PVQB02000246">
    <property type="protein sequence ID" value="KAF4340167.1"/>
    <property type="molecule type" value="Genomic_DNA"/>
</dbReference>
<sequence>MVHITPFAVEQWMDTYETTPGVLNVAETCAASVSIDDLVAMSSGPAENPIDTSIKLTYGAIPGSQTLRQRIAAHCSTEGIQLAVEDIIVTQGAIGANFLALYTLIGPGDHVICVYPTYQQLYDTPRSLGAEVTLWKLKKENGFVPDVDELADLVKPNTKMIIINNPNNPTGAPIPNSVIDRIADLAEEKGIILFSDEVYRPLFHGGASGDNNTEVPKPVTTLGYRRTIATGSMSKGYALAGIRVGWIASRDRSIISAIMLARDYTTISVSQIDDQIARFALSPEVRPALVQRNISLARKNARILKEFMDRYKSVCSWVEPKAGTTAFIRFNDKNGDPVDDVKLCLDLLDKAKLLFVAGSRCFGGDQDFKGYVRMGYVCETEVLVAGLKELEAYIERVMQIALAAACWSPVTDHMTSLRKSHKTGDLGISKAASKLRNWRKPCNLEIELDNHYHAKIYSPGSIVQGNLIISPARYLCASSIVISLDGTTKIRAVGQQITTTTTHRFLKVDFITPEIPELISEMLGKDRVYNIPFHFVFPDRLDSMICTHNVVSTSVTENHLCLPPTVGGWDRDDMSPGVVEIEYAINASMTSKPPLDAAGYQDATAKRAIRFVPKPTENPPVHVPSTSQRYKLQTAKVLGHMSFKRPLGTISATAMQPEPLHIHLYGAVITPSFLDVSLAFNPEKEGIPPPKLDKVSLSVRSYTWHQVDPYQVFPDQSEAPRLKEPFTATIPLPVECPQMFYTAIPTMRLDNCQGFSSNLPFLSYV</sequence>
<feature type="domain" description="Aminotransferase class I/classII large" evidence="3">
    <location>
        <begin position="57"/>
        <end position="361"/>
    </location>
</feature>
<evidence type="ECO:0000259" key="3">
    <source>
        <dbReference type="Pfam" id="PF00155"/>
    </source>
</evidence>
<keyword evidence="5" id="KW-1185">Reference proteome</keyword>
<keyword evidence="2" id="KW-0663">Pyridoxal phosphate</keyword>
<name>A0A9P5DWP0_9HYPO</name>
<dbReference type="InterPro" id="IPR015424">
    <property type="entry name" value="PyrdxlP-dep_Trfase"/>
</dbReference>
<evidence type="ECO:0000256" key="2">
    <source>
        <dbReference type="ARBA" id="ARBA00022898"/>
    </source>
</evidence>